<dbReference type="InterPro" id="IPR011008">
    <property type="entry name" value="Dimeric_a/b-barrel"/>
</dbReference>
<reference evidence="3 4" key="1">
    <citation type="submission" date="2017-02" db="EMBL/GenBank/DDBJ databases">
        <title>The new phylogeny of genus Mycobacterium.</title>
        <authorList>
            <person name="Tortoli E."/>
            <person name="Trovato A."/>
            <person name="Cirillo D.M."/>
        </authorList>
    </citation>
    <scope>NUCLEOTIDE SEQUENCE [LARGE SCALE GENOMIC DNA]</scope>
    <source>
        <strain evidence="3 4">DSM 44338</strain>
    </source>
</reference>
<dbReference type="InterPro" id="IPR005545">
    <property type="entry name" value="YCII"/>
</dbReference>
<evidence type="ECO:0000256" key="1">
    <source>
        <dbReference type="ARBA" id="ARBA00007689"/>
    </source>
</evidence>
<comment type="similarity">
    <text evidence="1">Belongs to the YciI family.</text>
</comment>
<feature type="domain" description="YCII-related" evidence="2">
    <location>
        <begin position="141"/>
        <end position="221"/>
    </location>
</feature>
<name>A0A1X0JVA8_9MYCO</name>
<dbReference type="RefSeq" id="WP_083124462.1">
    <property type="nucleotide sequence ID" value="NZ_MVIM01000003.1"/>
</dbReference>
<gene>
    <name evidence="3" type="ORF">BST47_06420</name>
</gene>
<dbReference type="OrthoDB" id="668782at2"/>
<dbReference type="Pfam" id="PF03795">
    <property type="entry name" value="YCII"/>
    <property type="match status" value="2"/>
</dbReference>
<dbReference type="PANTHER" id="PTHR35174">
    <property type="entry name" value="BLL7171 PROTEIN-RELATED"/>
    <property type="match status" value="1"/>
</dbReference>
<protein>
    <submittedName>
        <fullName evidence="3">Transcription initiation protein</fullName>
    </submittedName>
</protein>
<sequence>MYYFALLLGPESTDEPDAATQAEIISAYETFHADYGSAIRAGDALVPSATGARITGGADAPVITDGPFAEAAQVAGGYYVFEAENLDEALAIAAAIPACQNGAVEVWPMVEYMPPTKPLDNNWIALLLEPADSVLAPGTPEWNEIAGQHGKFAAQVGDRANGGAPLHLPSTATTVRMRDGELVLTDGPYIEGAEVANGYHILNVADRDEAIKTAVMIPATTIELRQLMGVSGL</sequence>
<keyword evidence="4" id="KW-1185">Reference proteome</keyword>
<proteinExistence type="inferred from homology"/>
<dbReference type="SUPFAM" id="SSF54909">
    <property type="entry name" value="Dimeric alpha+beta barrel"/>
    <property type="match status" value="2"/>
</dbReference>
<comment type="caution">
    <text evidence="3">The sequence shown here is derived from an EMBL/GenBank/DDBJ whole genome shotgun (WGS) entry which is preliminary data.</text>
</comment>
<dbReference type="STRING" id="75922.BST47_06420"/>
<dbReference type="AlphaFoldDB" id="A0A1X0JVA8"/>
<accession>A0A1X0JVA8</accession>
<dbReference type="PANTHER" id="PTHR35174:SF3">
    <property type="entry name" value="BLL7171 PROTEIN"/>
    <property type="match status" value="1"/>
</dbReference>
<organism evidence="3 4">
    <name type="scientific">Mycolicibacterium tusciae</name>
    <dbReference type="NCBI Taxonomy" id="75922"/>
    <lineage>
        <taxon>Bacteria</taxon>
        <taxon>Bacillati</taxon>
        <taxon>Actinomycetota</taxon>
        <taxon>Actinomycetes</taxon>
        <taxon>Mycobacteriales</taxon>
        <taxon>Mycobacteriaceae</taxon>
        <taxon>Mycolicibacterium</taxon>
    </lineage>
</organism>
<evidence type="ECO:0000313" key="4">
    <source>
        <dbReference type="Proteomes" id="UP000192411"/>
    </source>
</evidence>
<dbReference type="EMBL" id="MVIM01000003">
    <property type="protein sequence ID" value="ORB66731.1"/>
    <property type="molecule type" value="Genomic_DNA"/>
</dbReference>
<dbReference type="Proteomes" id="UP000192411">
    <property type="component" value="Unassembled WGS sequence"/>
</dbReference>
<evidence type="ECO:0000259" key="2">
    <source>
        <dbReference type="Pfam" id="PF03795"/>
    </source>
</evidence>
<dbReference type="Gene3D" id="3.30.70.1060">
    <property type="entry name" value="Dimeric alpha+beta barrel"/>
    <property type="match status" value="2"/>
</dbReference>
<evidence type="ECO:0000313" key="3">
    <source>
        <dbReference type="EMBL" id="ORB66731.1"/>
    </source>
</evidence>
<feature type="domain" description="YCII-related" evidence="2">
    <location>
        <begin position="48"/>
        <end position="110"/>
    </location>
</feature>